<organism evidence="10 11">
    <name type="scientific">Glycomyces mayteni</name>
    <dbReference type="NCBI Taxonomy" id="543887"/>
    <lineage>
        <taxon>Bacteria</taxon>
        <taxon>Bacillati</taxon>
        <taxon>Actinomycetota</taxon>
        <taxon>Actinomycetes</taxon>
        <taxon>Glycomycetales</taxon>
        <taxon>Glycomycetaceae</taxon>
        <taxon>Glycomyces</taxon>
    </lineage>
</organism>
<protein>
    <submittedName>
        <fullName evidence="10">Pycsar system effector family protein</fullName>
    </submittedName>
</protein>
<dbReference type="Proteomes" id="UP001596470">
    <property type="component" value="Unassembled WGS sequence"/>
</dbReference>
<proteinExistence type="predicted"/>
<accession>A0ABW2D5K9</accession>
<keyword evidence="2" id="KW-1003">Cell membrane</keyword>
<evidence type="ECO:0000256" key="1">
    <source>
        <dbReference type="ARBA" id="ARBA00004236"/>
    </source>
</evidence>
<evidence type="ECO:0000256" key="2">
    <source>
        <dbReference type="ARBA" id="ARBA00022475"/>
    </source>
</evidence>
<feature type="transmembrane region" description="Helical" evidence="8">
    <location>
        <begin position="315"/>
        <end position="332"/>
    </location>
</feature>
<keyword evidence="6" id="KW-0051">Antiviral defense</keyword>
<name>A0ABW2D5K9_9ACTN</name>
<evidence type="ECO:0000259" key="9">
    <source>
        <dbReference type="Pfam" id="PF18967"/>
    </source>
</evidence>
<comment type="subcellular location">
    <subcellularLocation>
        <location evidence="1">Cell membrane</location>
    </subcellularLocation>
</comment>
<keyword evidence="7 8" id="KW-0472">Membrane</keyword>
<evidence type="ECO:0000256" key="8">
    <source>
        <dbReference type="SAM" id="Phobius"/>
    </source>
</evidence>
<evidence type="ECO:0000256" key="5">
    <source>
        <dbReference type="ARBA" id="ARBA00022989"/>
    </source>
</evidence>
<evidence type="ECO:0000313" key="10">
    <source>
        <dbReference type="EMBL" id="MFC6956176.1"/>
    </source>
</evidence>
<keyword evidence="3 8" id="KW-0812">Transmembrane</keyword>
<evidence type="ECO:0000256" key="3">
    <source>
        <dbReference type="ARBA" id="ARBA00022692"/>
    </source>
</evidence>
<comment type="caution">
    <text evidence="10">The sequence shown here is derived from an EMBL/GenBank/DDBJ whole genome shotgun (WGS) entry which is preliminary data.</text>
</comment>
<evidence type="ECO:0000256" key="6">
    <source>
        <dbReference type="ARBA" id="ARBA00023118"/>
    </source>
</evidence>
<dbReference type="Pfam" id="PF18967">
    <property type="entry name" value="PycTM"/>
    <property type="match status" value="1"/>
</dbReference>
<sequence length="333" mass="35929">MADIRDVVEDGAYLIGLVRSLVEYSGFDPNDFVLAGSARLLHDRVIDGISDIDIVARGASLDLAFDLTFQDHHGGIELGEQTGDKIARLFGGKVNVSARWLRGLGSADELIQRADVFDGLRYLSLPDVVGYKRKLGREKDREDLAAIERHFSAPDRESYRAMLLISIETSEVALSAPHPELVKAALAEIHRQIDHARINVSHADTKAALLAAGAIPIAAVLIAAPSLTRPLGLHSTAAWTAAVFLFLGIFMLGMVVWPRLSGGSGIKTGARRKPSQIIETALRVSASPERKLKYAAAELSLLATLAYVKYRRIQAAILCFAVAAVFMVVAAIG</sequence>
<dbReference type="EMBL" id="JBHSYS010000001">
    <property type="protein sequence ID" value="MFC6956176.1"/>
    <property type="molecule type" value="Genomic_DNA"/>
</dbReference>
<feature type="domain" description="Pycsar effector protein" evidence="9">
    <location>
        <begin position="190"/>
        <end position="331"/>
    </location>
</feature>
<evidence type="ECO:0000256" key="4">
    <source>
        <dbReference type="ARBA" id="ARBA00022741"/>
    </source>
</evidence>
<dbReference type="RefSeq" id="WP_382353698.1">
    <property type="nucleotide sequence ID" value="NZ_JBHMBP010000004.1"/>
</dbReference>
<feature type="transmembrane region" description="Helical" evidence="8">
    <location>
        <begin position="207"/>
        <end position="225"/>
    </location>
</feature>
<keyword evidence="4" id="KW-0547">Nucleotide-binding</keyword>
<dbReference type="InterPro" id="IPR043760">
    <property type="entry name" value="PycTM_dom"/>
</dbReference>
<feature type="transmembrane region" description="Helical" evidence="8">
    <location>
        <begin position="237"/>
        <end position="257"/>
    </location>
</feature>
<keyword evidence="11" id="KW-1185">Reference proteome</keyword>
<evidence type="ECO:0000313" key="11">
    <source>
        <dbReference type="Proteomes" id="UP001596470"/>
    </source>
</evidence>
<evidence type="ECO:0000256" key="7">
    <source>
        <dbReference type="ARBA" id="ARBA00023136"/>
    </source>
</evidence>
<gene>
    <name evidence="10" type="ORF">ACFQS3_03095</name>
</gene>
<keyword evidence="5 8" id="KW-1133">Transmembrane helix</keyword>
<reference evidence="11" key="1">
    <citation type="journal article" date="2019" name="Int. J. Syst. Evol. Microbiol.">
        <title>The Global Catalogue of Microorganisms (GCM) 10K type strain sequencing project: providing services to taxonomists for standard genome sequencing and annotation.</title>
        <authorList>
            <consortium name="The Broad Institute Genomics Platform"/>
            <consortium name="The Broad Institute Genome Sequencing Center for Infectious Disease"/>
            <person name="Wu L."/>
            <person name="Ma J."/>
        </authorList>
    </citation>
    <scope>NUCLEOTIDE SEQUENCE [LARGE SCALE GENOMIC DNA]</scope>
    <source>
        <strain evidence="11">KACC 12634</strain>
    </source>
</reference>